<evidence type="ECO:0008006" key="3">
    <source>
        <dbReference type="Google" id="ProtNLM"/>
    </source>
</evidence>
<gene>
    <name evidence="1" type="ORF">AFZ32_01845</name>
</gene>
<dbReference type="RefSeq" id="WP_097349677.1">
    <property type="nucleotide sequence ID" value="NZ_JAERVU010000001.1"/>
</dbReference>
<comment type="caution">
    <text evidence="1">The sequence shown here is derived from an EMBL/GenBank/DDBJ whole genome shotgun (WGS) entry which is preliminary data.</text>
</comment>
<dbReference type="Proteomes" id="UP000219632">
    <property type="component" value="Unassembled WGS sequence"/>
</dbReference>
<accession>A0ABX4IH67</accession>
<dbReference type="EMBL" id="NYPG01000001">
    <property type="protein sequence ID" value="PDK42593.1"/>
    <property type="molecule type" value="Genomic_DNA"/>
</dbReference>
<organism evidence="1 2">
    <name type="scientific">Listeria welshimeri</name>
    <dbReference type="NCBI Taxonomy" id="1643"/>
    <lineage>
        <taxon>Bacteria</taxon>
        <taxon>Bacillati</taxon>
        <taxon>Bacillota</taxon>
        <taxon>Bacilli</taxon>
        <taxon>Bacillales</taxon>
        <taxon>Listeriaceae</taxon>
        <taxon>Listeria</taxon>
    </lineage>
</organism>
<evidence type="ECO:0000313" key="1">
    <source>
        <dbReference type="EMBL" id="PDK42593.1"/>
    </source>
</evidence>
<evidence type="ECO:0000313" key="2">
    <source>
        <dbReference type="Proteomes" id="UP000219632"/>
    </source>
</evidence>
<keyword evidence="2" id="KW-1185">Reference proteome</keyword>
<sequence length="147" mass="16914">MNFFKQLVEHTKAKTVIWGKETTITMDETIILPEAIVNTKLAWIENNKENIIQFALEAEDFLYNFNNFISKEINKNGKFKLPDGTLLTETIEVEKLEKSIFIDSVSFYDEVYFNIDLGTIPDYFGGNLLSIEISGNDYEMEFTGMNG</sequence>
<name>A0ABX4IH67_LISWE</name>
<protein>
    <recommendedName>
        <fullName evidence="3">DUF2262 domain-containing protein</fullName>
    </recommendedName>
</protein>
<proteinExistence type="predicted"/>
<reference evidence="1 2" key="1">
    <citation type="submission" date="2017-09" db="EMBL/GenBank/DDBJ databases">
        <title>Draft Genomes of 144 Listeria Monocytogenes isolates from foods.</title>
        <authorList>
            <person name="Wu C.H."/>
            <person name="Ng J."/>
            <person name="Kiang D."/>
            <person name="Chen C.-Y."/>
            <person name="Frink S."/>
            <person name="Lafrades M."/>
            <person name="Morales C."/>
            <person name="Park P."/>
            <person name="Zwick M."/>
        </authorList>
    </citation>
    <scope>NUCLEOTIDE SEQUENCE [LARGE SCALE GENOMIC DNA]</scope>
    <source>
        <strain evidence="1 2">CDPHFDLB-F14M01633.75-2</strain>
    </source>
</reference>